<accession>A0A367GM35</accession>
<sequence>MEKAIVKTNPATNVLLQLPVIEQVKQEVFAAVNASIAKCYADLNYAVPHDTNYLVNEVTEIIFEKYPSLRIAEIPCAFAAGIRREYGEFMGLSVITFENFIQGYISSEQRRRLAEQKNRLANVPESEPTAEEKYKTARQLAADAYERVMLGRPIGLSAVTVYGILYNMGLIGPDYTRGMVKAAVPVYENQLLTVAVNAPSLFKKRELNTRLELLRDNIQKQQLTDEQLAQVRRTARAMAVTNYLRDLALNGEDLTQLMDNKYKEINNDRS</sequence>
<evidence type="ECO:0000313" key="1">
    <source>
        <dbReference type="EMBL" id="RCH53926.1"/>
    </source>
</evidence>
<proteinExistence type="predicted"/>
<dbReference type="AlphaFoldDB" id="A0A367GM35"/>
<dbReference type="Proteomes" id="UP000253209">
    <property type="component" value="Unassembled WGS sequence"/>
</dbReference>
<comment type="caution">
    <text evidence="1">The sequence shown here is derived from an EMBL/GenBank/DDBJ whole genome shotgun (WGS) entry which is preliminary data.</text>
</comment>
<name>A0A367GM35_9SPHI</name>
<keyword evidence="2" id="KW-1185">Reference proteome</keyword>
<dbReference type="EMBL" id="QGDC01000009">
    <property type="protein sequence ID" value="RCH53926.1"/>
    <property type="molecule type" value="Genomic_DNA"/>
</dbReference>
<dbReference type="OrthoDB" id="790160at2"/>
<dbReference type="RefSeq" id="WP_114006189.1">
    <property type="nucleotide sequence ID" value="NZ_QGDC01000009.1"/>
</dbReference>
<protein>
    <submittedName>
        <fullName evidence="1">Uncharacterized protein</fullName>
    </submittedName>
</protein>
<reference evidence="1 2" key="1">
    <citation type="submission" date="2018-05" db="EMBL/GenBank/DDBJ databases">
        <title>Mucilaginibacter hurinus sp. nov., isolated from briquette warehouse soil.</title>
        <authorList>
            <person name="Choi L."/>
        </authorList>
    </citation>
    <scope>NUCLEOTIDE SEQUENCE [LARGE SCALE GENOMIC DNA]</scope>
    <source>
        <strain evidence="1 2">ZR32</strain>
    </source>
</reference>
<gene>
    <name evidence="1" type="ORF">DJ568_15415</name>
</gene>
<organism evidence="1 2">
    <name type="scientific">Mucilaginibacter hurinus</name>
    <dbReference type="NCBI Taxonomy" id="2201324"/>
    <lineage>
        <taxon>Bacteria</taxon>
        <taxon>Pseudomonadati</taxon>
        <taxon>Bacteroidota</taxon>
        <taxon>Sphingobacteriia</taxon>
        <taxon>Sphingobacteriales</taxon>
        <taxon>Sphingobacteriaceae</taxon>
        <taxon>Mucilaginibacter</taxon>
    </lineage>
</organism>
<evidence type="ECO:0000313" key="2">
    <source>
        <dbReference type="Proteomes" id="UP000253209"/>
    </source>
</evidence>